<evidence type="ECO:0000313" key="2">
    <source>
        <dbReference type="Proteomes" id="UP000299102"/>
    </source>
</evidence>
<protein>
    <submittedName>
        <fullName evidence="1">Uncharacterized protein</fullName>
    </submittedName>
</protein>
<dbReference type="AlphaFoldDB" id="A0A4C1VF13"/>
<dbReference type="Proteomes" id="UP000299102">
    <property type="component" value="Unassembled WGS sequence"/>
</dbReference>
<evidence type="ECO:0000313" key="1">
    <source>
        <dbReference type="EMBL" id="GBP36245.1"/>
    </source>
</evidence>
<sequence>MNIATCGAAVGTGRYLTGPPIQHPHVFFCTGIVLEDQAYSGTLHSRIWESPSLAGRNVRYLNERTAAAQGCLRLLI</sequence>
<gene>
    <name evidence="1" type="ORF">EVAR_85492_1</name>
</gene>
<proteinExistence type="predicted"/>
<dbReference type="EMBL" id="BGZK01000316">
    <property type="protein sequence ID" value="GBP36245.1"/>
    <property type="molecule type" value="Genomic_DNA"/>
</dbReference>
<keyword evidence="2" id="KW-1185">Reference proteome</keyword>
<accession>A0A4C1VF13</accession>
<organism evidence="1 2">
    <name type="scientific">Eumeta variegata</name>
    <name type="common">Bagworm moth</name>
    <name type="synonym">Eumeta japonica</name>
    <dbReference type="NCBI Taxonomy" id="151549"/>
    <lineage>
        <taxon>Eukaryota</taxon>
        <taxon>Metazoa</taxon>
        <taxon>Ecdysozoa</taxon>
        <taxon>Arthropoda</taxon>
        <taxon>Hexapoda</taxon>
        <taxon>Insecta</taxon>
        <taxon>Pterygota</taxon>
        <taxon>Neoptera</taxon>
        <taxon>Endopterygota</taxon>
        <taxon>Lepidoptera</taxon>
        <taxon>Glossata</taxon>
        <taxon>Ditrysia</taxon>
        <taxon>Tineoidea</taxon>
        <taxon>Psychidae</taxon>
        <taxon>Oiketicinae</taxon>
        <taxon>Eumeta</taxon>
    </lineage>
</organism>
<reference evidence="1 2" key="1">
    <citation type="journal article" date="2019" name="Commun. Biol.">
        <title>The bagworm genome reveals a unique fibroin gene that provides high tensile strength.</title>
        <authorList>
            <person name="Kono N."/>
            <person name="Nakamura H."/>
            <person name="Ohtoshi R."/>
            <person name="Tomita M."/>
            <person name="Numata K."/>
            <person name="Arakawa K."/>
        </authorList>
    </citation>
    <scope>NUCLEOTIDE SEQUENCE [LARGE SCALE GENOMIC DNA]</scope>
</reference>
<comment type="caution">
    <text evidence="1">The sequence shown here is derived from an EMBL/GenBank/DDBJ whole genome shotgun (WGS) entry which is preliminary data.</text>
</comment>
<name>A0A4C1VF13_EUMVA</name>